<name>A0A5C3FRM3_PSEA2</name>
<keyword evidence="2" id="KW-1185">Reference proteome</keyword>
<evidence type="ECO:0000313" key="1">
    <source>
        <dbReference type="EMBL" id="SPO46830.1"/>
    </source>
</evidence>
<dbReference type="Proteomes" id="UP000325008">
    <property type="component" value="Unassembled WGS sequence"/>
</dbReference>
<protein>
    <submittedName>
        <fullName evidence="1">Uncharacterized protein</fullName>
    </submittedName>
</protein>
<dbReference type="EMBL" id="OOIQ01000011">
    <property type="protein sequence ID" value="SPO46830.1"/>
    <property type="molecule type" value="Genomic_DNA"/>
</dbReference>
<evidence type="ECO:0000313" key="2">
    <source>
        <dbReference type="Proteomes" id="UP000325008"/>
    </source>
</evidence>
<proteinExistence type="predicted"/>
<reference evidence="1" key="1">
    <citation type="submission" date="2018-03" db="EMBL/GenBank/DDBJ databases">
        <authorList>
            <person name="Guldener U."/>
        </authorList>
    </citation>
    <scope>NUCLEOTIDE SEQUENCE [LARGE SCALE GENOMIC DNA]</scope>
    <source>
        <strain evidence="1">ATCC34888</strain>
    </source>
</reference>
<comment type="caution">
    <text evidence="1">The sequence shown here is derived from an EMBL/GenBank/DDBJ whole genome shotgun (WGS) entry which is preliminary data.</text>
</comment>
<accession>A0A5C3FRM3</accession>
<dbReference type="AlphaFoldDB" id="A0A5C3FRM3"/>
<gene>
    <name evidence="1" type="ORF">PSANT_04516</name>
</gene>
<organism evidence="1 2">
    <name type="scientific">Pseudozyma antarctica</name>
    <name type="common">Yeast</name>
    <name type="synonym">Candida antarctica</name>
    <dbReference type="NCBI Taxonomy" id="84753"/>
    <lineage>
        <taxon>Eukaryota</taxon>
        <taxon>Fungi</taxon>
        <taxon>Dikarya</taxon>
        <taxon>Basidiomycota</taxon>
        <taxon>Ustilaginomycotina</taxon>
        <taxon>Ustilaginomycetes</taxon>
        <taxon>Ustilaginales</taxon>
        <taxon>Ustilaginaceae</taxon>
        <taxon>Moesziomyces</taxon>
    </lineage>
</organism>
<sequence>MEPCLPGEPRLARIKARVIERRIGNKLTQRLAHVILLYLLSPSHAPDQVARSVPPTFPVVPSSSYESMMQLFRQGITDFTWCSLAPRPGSKPADLNKGLISCDATSRASRLMLS</sequence>